<dbReference type="PANTHER" id="PTHR31836">
    <property type="match status" value="1"/>
</dbReference>
<accession>A0A9P7RZ66</accession>
<dbReference type="GeneID" id="66077941"/>
<dbReference type="Proteomes" id="UP001049176">
    <property type="component" value="Chromosome 5"/>
</dbReference>
<dbReference type="RefSeq" id="XP_043008984.1">
    <property type="nucleotide sequence ID" value="XM_043153699.1"/>
</dbReference>
<dbReference type="EMBL" id="CM032185">
    <property type="protein sequence ID" value="KAG7092514.1"/>
    <property type="molecule type" value="Genomic_DNA"/>
</dbReference>
<dbReference type="Pfam" id="PF03330">
    <property type="entry name" value="DPBB_1"/>
    <property type="match status" value="1"/>
</dbReference>
<dbReference type="CDD" id="cd22191">
    <property type="entry name" value="DPBB_RlpA_EXP_N-like"/>
    <property type="match status" value="1"/>
</dbReference>
<keyword evidence="1" id="KW-0732">Signal</keyword>
<organism evidence="3 4">
    <name type="scientific">Marasmius oreades</name>
    <name type="common">fairy-ring Marasmius</name>
    <dbReference type="NCBI Taxonomy" id="181124"/>
    <lineage>
        <taxon>Eukaryota</taxon>
        <taxon>Fungi</taxon>
        <taxon>Dikarya</taxon>
        <taxon>Basidiomycota</taxon>
        <taxon>Agaricomycotina</taxon>
        <taxon>Agaricomycetes</taxon>
        <taxon>Agaricomycetidae</taxon>
        <taxon>Agaricales</taxon>
        <taxon>Marasmiineae</taxon>
        <taxon>Marasmiaceae</taxon>
        <taxon>Marasmius</taxon>
    </lineage>
</organism>
<name>A0A9P7RZ66_9AGAR</name>
<reference evidence="3" key="1">
    <citation type="journal article" date="2021" name="Genome Biol. Evol.">
        <title>The assembled and annotated genome of the fairy-ring fungus Marasmius oreades.</title>
        <authorList>
            <person name="Hiltunen M."/>
            <person name="Ament-Velasquez S.L."/>
            <person name="Johannesson H."/>
        </authorList>
    </citation>
    <scope>NUCLEOTIDE SEQUENCE</scope>
    <source>
        <strain evidence="3">03SP1</strain>
    </source>
</reference>
<dbReference type="AlphaFoldDB" id="A0A9P7RZ66"/>
<dbReference type="Gene3D" id="2.40.40.10">
    <property type="entry name" value="RlpA-like domain"/>
    <property type="match status" value="1"/>
</dbReference>
<dbReference type="KEGG" id="more:E1B28_008865"/>
<proteinExistence type="predicted"/>
<dbReference type="InterPro" id="IPR051477">
    <property type="entry name" value="Expansin_CellWall"/>
</dbReference>
<evidence type="ECO:0000256" key="1">
    <source>
        <dbReference type="ARBA" id="ARBA00022729"/>
    </source>
</evidence>
<dbReference type="OrthoDB" id="623670at2759"/>
<evidence type="ECO:0000259" key="2">
    <source>
        <dbReference type="Pfam" id="PF03330"/>
    </source>
</evidence>
<keyword evidence="4" id="KW-1185">Reference proteome</keyword>
<feature type="domain" description="RlpA-like protein double-psi beta-barrel" evidence="2">
    <location>
        <begin position="37"/>
        <end position="85"/>
    </location>
</feature>
<evidence type="ECO:0000313" key="4">
    <source>
        <dbReference type="Proteomes" id="UP001049176"/>
    </source>
</evidence>
<evidence type="ECO:0000313" key="3">
    <source>
        <dbReference type="EMBL" id="KAG7092514.1"/>
    </source>
</evidence>
<comment type="caution">
    <text evidence="3">The sequence shown here is derived from an EMBL/GenBank/DDBJ whole genome shotgun (WGS) entry which is preliminary data.</text>
</comment>
<dbReference type="PANTHER" id="PTHR31836:SF28">
    <property type="entry name" value="SRCR DOMAIN-CONTAINING PROTEIN-RELATED"/>
    <property type="match status" value="1"/>
</dbReference>
<gene>
    <name evidence="3" type="ORF">E1B28_008865</name>
</gene>
<sequence>MGSPEPVVLDSDLIAAIDVERYGDPNTQSVLCGKQVSITDIANGKSVVVTIADACVLCENENSFDLSLAAFQALDNLSAGILSIEWSFL</sequence>
<dbReference type="InterPro" id="IPR009009">
    <property type="entry name" value="RlpA-like_DPBB"/>
</dbReference>
<dbReference type="SUPFAM" id="SSF50685">
    <property type="entry name" value="Barwin-like endoglucanases"/>
    <property type="match status" value="1"/>
</dbReference>
<protein>
    <recommendedName>
        <fullName evidence="2">RlpA-like protein double-psi beta-barrel domain-containing protein</fullName>
    </recommendedName>
</protein>
<dbReference type="InterPro" id="IPR036908">
    <property type="entry name" value="RlpA-like_sf"/>
</dbReference>